<dbReference type="CDD" id="cd18809">
    <property type="entry name" value="SF1_C_RecD"/>
    <property type="match status" value="1"/>
</dbReference>
<comment type="catalytic activity">
    <reaction evidence="1">
        <text>ATP + H2O = ADP + phosphate + H(+)</text>
        <dbReference type="Rhea" id="RHEA:13065"/>
        <dbReference type="ChEBI" id="CHEBI:15377"/>
        <dbReference type="ChEBI" id="CHEBI:15378"/>
        <dbReference type="ChEBI" id="CHEBI:30616"/>
        <dbReference type="ChEBI" id="CHEBI:43474"/>
        <dbReference type="ChEBI" id="CHEBI:456216"/>
        <dbReference type="EC" id="5.6.2.3"/>
    </reaction>
</comment>
<dbReference type="PANTHER" id="PTHR10492">
    <property type="match status" value="1"/>
</dbReference>
<comment type="cofactor">
    <cofactor evidence="1">
        <name>Mg(2+)</name>
        <dbReference type="ChEBI" id="CHEBI:18420"/>
    </cofactor>
</comment>
<evidence type="ECO:0000313" key="6">
    <source>
        <dbReference type="Proteomes" id="UP001341281"/>
    </source>
</evidence>
<keyword evidence="1" id="KW-0347">Helicase</keyword>
<feature type="compositionally biased region" description="Acidic residues" evidence="2">
    <location>
        <begin position="1271"/>
        <end position="1281"/>
    </location>
</feature>
<dbReference type="Proteomes" id="UP001341281">
    <property type="component" value="Chromosome 06"/>
</dbReference>
<protein>
    <recommendedName>
        <fullName evidence="1">ATP-dependent DNA helicase</fullName>
        <ecNumber evidence="1">5.6.2.3</ecNumber>
    </recommendedName>
</protein>
<keyword evidence="1" id="KW-0234">DNA repair</keyword>
<dbReference type="Pfam" id="PF14214">
    <property type="entry name" value="Helitron_like_N"/>
    <property type="match status" value="1"/>
</dbReference>
<sequence length="1340" mass="153170">MSVEKRDEKNKKRREARHRNKGPQVITGSATDTDTDTKQLHLNISSDAINIDASDDMAIDSDNCSGVDFTNFSTDGVPGRGDVPENMVSDNDIDWLHRDDSYSTEHMETSGDLTTPGGAHETVCHPPKQNSSRAAYFMKRYKNLTPDVRESKRARDRLYDKTPKRKETKRDYIRRQRELQANTLNPVSIAMENPKFTPEIVHPNSDATERNGSPVSWRDLVIPEISGTPFFPAPTQTEEVGSPDRCTVPVRHKRHVPSGERQSLLARRNQQFEATIVRNLAAPVEDAANVGREGCDAIRDEMTAEDNTNEIHDICQGPAVATKRSDDAHAVPDANCNGDDDEGVIFEEDSDEDEGYLFAGQEEEIDEDNVIDGTQDDLEPIPEIPDQYDKVYSNIPQETHMLKPVDNCVHCNAKKFQYEPPGFCCRNGKIKLSSQTTPDELVRLWSSADADARHFRDNIRFFNGHFSFTSLYCWLDKMTTNMKDCGIYTFRAHGMLYHNMRSFGREAGAERKHLELYFYDDDPSLEHRYRKCRKERLEKDKEVIDHLVRILCGNPYSEHLRRMGQAENLDDWHIEFNLDQMLDQKTYNTPITSEVAAVWVEGSERRGQFSKSVMLHGKDRSSHGIRSYHGCYDALSYPLFFPRGELGWHANIPKADKTMAEVQAYRETHRKRDQNDDDEPDSPSHLCVSVRDYYCYKFQIRPGIFNPILHGKRLFQQFAVDTYIKIESSRLDYIRNNQERLRADLYQGLVDSLHAGEARADHVGKRTVLATSFIGGPCDLRRRFMDAMALVRKYGKPDIFLTMTCNPNWDEIKRELFPGQTPQDRPDLVDRVFHAKLEEMKKLLTKEDILGKNKYKLTCPEQYDLLISAEIPNKKKYPQLHKMGKVWQRRKRKTGGQIGRIVSAHPAEGERYYLRILLNHVTGATSYEDLMTVDGDVLSTFREAAERRGLLEADSSHDECLTEAALYQMTSALRRLFATILVYCEPTNVEGLWLKHLEAMSQDYQRMSHSQTHVQQMVLIDIRNMLQSMGKDINTYPLPKIIDGYDDARGAVREEYEERIIEPTAEDIALKDSLNEEQKAAYDKILATVDTDQGAYSLWMVLAAPGRLIYTRRCLRHFTKQSGTAKLLQKVSLIIWDEASMTKRQAVEALDNSLRDIMDRPRLPFGGKTIVFGGDFRQVLPVILQKKAVPVRLSFAMTVNKAQGQTIPNVGVYLPEPVFSHGQLYVAISRAIARSNVKILVIPAVDGDDKKNKTKNKKKKKQQEENNGSIVEEEENEEAQEEAPKDEAEIQVLNSDNAKSLGHSYHCISEPDSWTETDEVHNRDRARHAPEPLPYPLVDP</sequence>
<evidence type="ECO:0000259" key="3">
    <source>
        <dbReference type="Pfam" id="PF05970"/>
    </source>
</evidence>
<dbReference type="GO" id="GO:0006281">
    <property type="term" value="P:DNA repair"/>
    <property type="evidence" value="ECO:0007669"/>
    <property type="project" value="UniProtKB-KW"/>
</dbReference>
<feature type="compositionally biased region" description="Pro residues" evidence="2">
    <location>
        <begin position="1331"/>
        <end position="1340"/>
    </location>
</feature>
<evidence type="ECO:0000256" key="1">
    <source>
        <dbReference type="RuleBase" id="RU363044"/>
    </source>
</evidence>
<dbReference type="InterPro" id="IPR010285">
    <property type="entry name" value="DNA_helicase_pif1-like_DEAD"/>
</dbReference>
<keyword evidence="1" id="KW-0227">DNA damage</keyword>
<dbReference type="GO" id="GO:0006310">
    <property type="term" value="P:DNA recombination"/>
    <property type="evidence" value="ECO:0007669"/>
    <property type="project" value="UniProtKB-KW"/>
</dbReference>
<dbReference type="PANTHER" id="PTHR10492:SF92">
    <property type="entry name" value="ATP-DEPENDENT DNA HELICASE"/>
    <property type="match status" value="1"/>
</dbReference>
<feature type="domain" description="DNA helicase Pif1-like DEAD-box helicase" evidence="3">
    <location>
        <begin position="1117"/>
        <end position="1186"/>
    </location>
</feature>
<feature type="region of interest" description="Disordered" evidence="2">
    <location>
        <begin position="1"/>
        <end position="34"/>
    </location>
</feature>
<evidence type="ECO:0000313" key="5">
    <source>
        <dbReference type="EMBL" id="WVZ79779.1"/>
    </source>
</evidence>
<dbReference type="EC" id="5.6.2.3" evidence="1"/>
<comment type="similarity">
    <text evidence="1">Belongs to the helicase family.</text>
</comment>
<feature type="compositionally biased region" description="Basic and acidic residues" evidence="2">
    <location>
        <begin position="1318"/>
        <end position="1330"/>
    </location>
</feature>
<dbReference type="GO" id="GO:0043139">
    <property type="term" value="F:5'-3' DNA helicase activity"/>
    <property type="evidence" value="ECO:0007669"/>
    <property type="project" value="UniProtKB-EC"/>
</dbReference>
<dbReference type="Pfam" id="PF05970">
    <property type="entry name" value="PIF1"/>
    <property type="match status" value="1"/>
</dbReference>
<keyword evidence="1" id="KW-0067">ATP-binding</keyword>
<proteinExistence type="inferred from homology"/>
<dbReference type="GO" id="GO:0000723">
    <property type="term" value="P:telomere maintenance"/>
    <property type="evidence" value="ECO:0007669"/>
    <property type="project" value="InterPro"/>
</dbReference>
<accession>A0AAQ3TWA6</accession>
<reference evidence="5 6" key="1">
    <citation type="submission" date="2024-02" db="EMBL/GenBank/DDBJ databases">
        <title>High-quality chromosome-scale genome assembly of Pensacola bahiagrass (Paspalum notatum Flugge var. saurae).</title>
        <authorList>
            <person name="Vega J.M."/>
            <person name="Podio M."/>
            <person name="Orjuela J."/>
            <person name="Siena L.A."/>
            <person name="Pessino S.C."/>
            <person name="Combes M.C."/>
            <person name="Mariac C."/>
            <person name="Albertini E."/>
            <person name="Pupilli F."/>
            <person name="Ortiz J.P.A."/>
            <person name="Leblanc O."/>
        </authorList>
    </citation>
    <scope>NUCLEOTIDE SEQUENCE [LARGE SCALE GENOMIC DNA]</scope>
    <source>
        <strain evidence="5">R1</strain>
        <tissue evidence="5">Leaf</tissue>
    </source>
</reference>
<dbReference type="GO" id="GO:0005524">
    <property type="term" value="F:ATP binding"/>
    <property type="evidence" value="ECO:0007669"/>
    <property type="project" value="UniProtKB-KW"/>
</dbReference>
<feature type="region of interest" description="Disordered" evidence="2">
    <location>
        <begin position="149"/>
        <end position="168"/>
    </location>
</feature>
<keyword evidence="6" id="KW-1185">Reference proteome</keyword>
<dbReference type="InterPro" id="IPR027417">
    <property type="entry name" value="P-loop_NTPase"/>
</dbReference>
<dbReference type="GO" id="GO:0016787">
    <property type="term" value="F:hydrolase activity"/>
    <property type="evidence" value="ECO:0007669"/>
    <property type="project" value="UniProtKB-KW"/>
</dbReference>
<keyword evidence="1" id="KW-0547">Nucleotide-binding</keyword>
<feature type="region of interest" description="Disordered" evidence="2">
    <location>
        <begin position="1248"/>
        <end position="1340"/>
    </location>
</feature>
<keyword evidence="1" id="KW-0378">Hydrolase</keyword>
<feature type="domain" description="Helitron helicase-like" evidence="4">
    <location>
        <begin position="693"/>
        <end position="854"/>
    </location>
</feature>
<dbReference type="SUPFAM" id="SSF52540">
    <property type="entry name" value="P-loop containing nucleoside triphosphate hydrolases"/>
    <property type="match status" value="2"/>
</dbReference>
<feature type="compositionally biased region" description="Basic residues" evidence="2">
    <location>
        <begin position="1252"/>
        <end position="1261"/>
    </location>
</feature>
<dbReference type="Gene3D" id="3.40.50.300">
    <property type="entry name" value="P-loop containing nucleotide triphosphate hydrolases"/>
    <property type="match status" value="1"/>
</dbReference>
<feature type="compositionally biased region" description="Basic residues" evidence="2">
    <location>
        <begin position="11"/>
        <end position="21"/>
    </location>
</feature>
<organism evidence="5 6">
    <name type="scientific">Paspalum notatum var. saurae</name>
    <dbReference type="NCBI Taxonomy" id="547442"/>
    <lineage>
        <taxon>Eukaryota</taxon>
        <taxon>Viridiplantae</taxon>
        <taxon>Streptophyta</taxon>
        <taxon>Embryophyta</taxon>
        <taxon>Tracheophyta</taxon>
        <taxon>Spermatophyta</taxon>
        <taxon>Magnoliopsida</taxon>
        <taxon>Liliopsida</taxon>
        <taxon>Poales</taxon>
        <taxon>Poaceae</taxon>
        <taxon>PACMAD clade</taxon>
        <taxon>Panicoideae</taxon>
        <taxon>Andropogonodae</taxon>
        <taxon>Paspaleae</taxon>
        <taxon>Paspalinae</taxon>
        <taxon>Paspalum</taxon>
    </lineage>
</organism>
<dbReference type="InterPro" id="IPR025476">
    <property type="entry name" value="Helitron_helicase-like"/>
</dbReference>
<keyword evidence="1" id="KW-0233">DNA recombination</keyword>
<dbReference type="FunFam" id="3.40.50.300:FF:002884">
    <property type="entry name" value="ATP-dependent DNA helicase"/>
    <property type="match status" value="1"/>
</dbReference>
<evidence type="ECO:0000259" key="4">
    <source>
        <dbReference type="Pfam" id="PF14214"/>
    </source>
</evidence>
<feature type="compositionally biased region" description="Basic and acidic residues" evidence="2">
    <location>
        <begin position="1"/>
        <end position="10"/>
    </location>
</feature>
<gene>
    <name evidence="5" type="ORF">U9M48_027319</name>
</gene>
<name>A0AAQ3TWA6_PASNO</name>
<dbReference type="EMBL" id="CP144750">
    <property type="protein sequence ID" value="WVZ79779.1"/>
    <property type="molecule type" value="Genomic_DNA"/>
</dbReference>
<evidence type="ECO:0000256" key="2">
    <source>
        <dbReference type="SAM" id="MobiDB-lite"/>
    </source>
</evidence>
<feature type="compositionally biased region" description="Basic and acidic residues" evidence="2">
    <location>
        <begin position="149"/>
        <end position="162"/>
    </location>
</feature>